<dbReference type="InterPro" id="IPR045338">
    <property type="entry name" value="DUF6535"/>
</dbReference>
<feature type="domain" description="DUF6535" evidence="2">
    <location>
        <begin position="13"/>
        <end position="185"/>
    </location>
</feature>
<reference evidence="4" key="2">
    <citation type="submission" date="2015-01" db="EMBL/GenBank/DDBJ databases">
        <title>Evolutionary Origins and Diversification of the Mycorrhizal Mutualists.</title>
        <authorList>
            <consortium name="DOE Joint Genome Institute"/>
            <consortium name="Mycorrhizal Genomics Consortium"/>
            <person name="Kohler A."/>
            <person name="Kuo A."/>
            <person name="Nagy L.G."/>
            <person name="Floudas D."/>
            <person name="Copeland A."/>
            <person name="Barry K.W."/>
            <person name="Cichocki N."/>
            <person name="Veneault-Fourrey C."/>
            <person name="LaButti K."/>
            <person name="Lindquist E.A."/>
            <person name="Lipzen A."/>
            <person name="Lundell T."/>
            <person name="Morin E."/>
            <person name="Murat C."/>
            <person name="Riley R."/>
            <person name="Ohm R."/>
            <person name="Sun H."/>
            <person name="Tunlid A."/>
            <person name="Henrissat B."/>
            <person name="Grigoriev I.V."/>
            <person name="Hibbett D.S."/>
            <person name="Martin F."/>
        </authorList>
    </citation>
    <scope>NUCLEOTIDE SEQUENCE [LARGE SCALE GENOMIC DNA]</scope>
    <source>
        <strain evidence="4">MUT 4182</strain>
    </source>
</reference>
<dbReference type="HOGENOM" id="CLU_018688_1_2_1"/>
<evidence type="ECO:0000259" key="2">
    <source>
        <dbReference type="Pfam" id="PF20153"/>
    </source>
</evidence>
<keyword evidence="1" id="KW-1133">Transmembrane helix</keyword>
<keyword evidence="1" id="KW-0472">Membrane</keyword>
<gene>
    <name evidence="3" type="ORF">M407DRAFT_84236</name>
</gene>
<proteinExistence type="predicted"/>
<dbReference type="AlphaFoldDB" id="A0A0C3L9H6"/>
<keyword evidence="1" id="KW-0812">Transmembrane</keyword>
<evidence type="ECO:0000313" key="3">
    <source>
        <dbReference type="EMBL" id="KIO18152.1"/>
    </source>
</evidence>
<feature type="non-terminal residue" evidence="3">
    <location>
        <position position="188"/>
    </location>
</feature>
<evidence type="ECO:0000256" key="1">
    <source>
        <dbReference type="SAM" id="Phobius"/>
    </source>
</evidence>
<keyword evidence="4" id="KW-1185">Reference proteome</keyword>
<accession>A0A0C3L9H6</accession>
<dbReference type="EMBL" id="KN823308">
    <property type="protein sequence ID" value="KIO18152.1"/>
    <property type="molecule type" value="Genomic_DNA"/>
</dbReference>
<evidence type="ECO:0000313" key="4">
    <source>
        <dbReference type="Proteomes" id="UP000054248"/>
    </source>
</evidence>
<dbReference type="STRING" id="1051891.A0A0C3L9H6"/>
<name>A0A0C3L9H6_9AGAM</name>
<feature type="transmembrane region" description="Helical" evidence="1">
    <location>
        <begin position="164"/>
        <end position="185"/>
    </location>
</feature>
<feature type="transmembrane region" description="Helical" evidence="1">
    <location>
        <begin position="35"/>
        <end position="55"/>
    </location>
</feature>
<reference evidence="3 4" key="1">
    <citation type="submission" date="2014-04" db="EMBL/GenBank/DDBJ databases">
        <authorList>
            <consortium name="DOE Joint Genome Institute"/>
            <person name="Kuo A."/>
            <person name="Girlanda M."/>
            <person name="Perotto S."/>
            <person name="Kohler A."/>
            <person name="Nagy L.G."/>
            <person name="Floudas D."/>
            <person name="Copeland A."/>
            <person name="Barry K.W."/>
            <person name="Cichocki N."/>
            <person name="Veneault-Fourrey C."/>
            <person name="LaButti K."/>
            <person name="Lindquist E.A."/>
            <person name="Lipzen A."/>
            <person name="Lundell T."/>
            <person name="Morin E."/>
            <person name="Murat C."/>
            <person name="Sun H."/>
            <person name="Tunlid A."/>
            <person name="Henrissat B."/>
            <person name="Grigoriev I.V."/>
            <person name="Hibbett D.S."/>
            <person name="Martin F."/>
            <person name="Nordberg H.P."/>
            <person name="Cantor M.N."/>
            <person name="Hua S.X."/>
        </authorList>
    </citation>
    <scope>NUCLEOTIDE SEQUENCE [LARGE SCALE GENOMIC DNA]</scope>
    <source>
        <strain evidence="3 4">MUT 4182</strain>
    </source>
</reference>
<feature type="transmembrane region" description="Helical" evidence="1">
    <location>
        <begin position="100"/>
        <end position="123"/>
    </location>
</feature>
<protein>
    <recommendedName>
        <fullName evidence="2">DUF6535 domain-containing protein</fullName>
    </recommendedName>
</protein>
<dbReference type="OrthoDB" id="2634466at2759"/>
<dbReference type="Proteomes" id="UP000054248">
    <property type="component" value="Unassembled WGS sequence"/>
</dbReference>
<organism evidence="3 4">
    <name type="scientific">Tulasnella calospora MUT 4182</name>
    <dbReference type="NCBI Taxonomy" id="1051891"/>
    <lineage>
        <taxon>Eukaryota</taxon>
        <taxon>Fungi</taxon>
        <taxon>Dikarya</taxon>
        <taxon>Basidiomycota</taxon>
        <taxon>Agaricomycotina</taxon>
        <taxon>Agaricomycetes</taxon>
        <taxon>Cantharellales</taxon>
        <taxon>Tulasnellaceae</taxon>
        <taxon>Tulasnella</taxon>
    </lineage>
</organism>
<dbReference type="Pfam" id="PF20153">
    <property type="entry name" value="DUF6535"/>
    <property type="match status" value="1"/>
</dbReference>
<sequence>MGLPALEKKTEFWKRYDRQADIHDNKMIEDLSENLDVLLIFAALFSAINTAFISLTMPGLSSDPLTENNALLRLLVMKADNNTLVTADLSPPFTPSSNSVIVNCLLYGSLSCSLLVAVGAMMAKEWLQSFDRTGQTGPLEEQGRFRQRKFNGVRQWHLESIIRSLPNVLLSSVILFFAGVCLFLFPVN</sequence>